<organism evidence="2">
    <name type="scientific">freshwater metagenome</name>
    <dbReference type="NCBI Taxonomy" id="449393"/>
    <lineage>
        <taxon>unclassified sequences</taxon>
        <taxon>metagenomes</taxon>
        <taxon>ecological metagenomes</taxon>
    </lineage>
</organism>
<evidence type="ECO:0000313" key="2">
    <source>
        <dbReference type="EMBL" id="CAB4324366.1"/>
    </source>
</evidence>
<proteinExistence type="predicted"/>
<evidence type="ECO:0000256" key="1">
    <source>
        <dbReference type="SAM" id="MobiDB-lite"/>
    </source>
</evidence>
<feature type="region of interest" description="Disordered" evidence="1">
    <location>
        <begin position="247"/>
        <end position="313"/>
    </location>
</feature>
<protein>
    <submittedName>
        <fullName evidence="2">Unannotated protein</fullName>
    </submittedName>
</protein>
<gene>
    <name evidence="2" type="ORF">UFOPK1392_02135</name>
</gene>
<feature type="region of interest" description="Disordered" evidence="1">
    <location>
        <begin position="193"/>
        <end position="228"/>
    </location>
</feature>
<feature type="compositionally biased region" description="Polar residues" evidence="1">
    <location>
        <begin position="193"/>
        <end position="207"/>
    </location>
</feature>
<feature type="compositionally biased region" description="Basic and acidic residues" evidence="1">
    <location>
        <begin position="268"/>
        <end position="286"/>
    </location>
</feature>
<name>A0A6J5YHZ7_9ZZZZ</name>
<feature type="compositionally biased region" description="Low complexity" evidence="1">
    <location>
        <begin position="295"/>
        <end position="306"/>
    </location>
</feature>
<dbReference type="AlphaFoldDB" id="A0A6J5YHZ7"/>
<reference evidence="2" key="1">
    <citation type="submission" date="2020-05" db="EMBL/GenBank/DDBJ databases">
        <authorList>
            <person name="Chiriac C."/>
            <person name="Salcher M."/>
            <person name="Ghai R."/>
            <person name="Kavagutti S V."/>
        </authorList>
    </citation>
    <scope>NUCLEOTIDE SEQUENCE</scope>
</reference>
<accession>A0A6J5YHZ7</accession>
<sequence length="313" mass="34453">MSDIYDHEDDDVELDLTPPAVGAQYHPAEAENLLVHLRDVISSARPVPLSASSMISKDEVLDLIDEVLQKLPEELRAARWLLKERAEFINSYQHEASEIVAKARARAETMVQRTEVVAAAEQRAYEIVDTAQSDARRLRHEVEDFCDQKLASFEIVLERTQKLVTAGRSKLQGTNLLAEAAAAAVVDAPFDQYSDQYSDQPSGQHATTTERDSSYDDGSWGAPATSSGVYDEYADLSPAVLDAERYDDARDSGAPSDDSLPFDDDDPFGEREAGTGRLSVVRDRYADLPPPPDDPNATTTIDAAATFFDQDRA</sequence>
<dbReference type="EMBL" id="CAEMXZ010000137">
    <property type="protein sequence ID" value="CAB4324366.1"/>
    <property type="molecule type" value="Genomic_DNA"/>
</dbReference>